<dbReference type="InterPro" id="IPR011697">
    <property type="entry name" value="Peptidase_C26"/>
</dbReference>
<dbReference type="RefSeq" id="WP_176730514.1">
    <property type="nucleotide sequence ID" value="NZ_FMCX01000001.1"/>
</dbReference>
<keyword evidence="2" id="KW-0808">Transferase</keyword>
<keyword evidence="2" id="KW-0315">Glutamine amidotransferase</keyword>
<dbReference type="Pfam" id="PF07722">
    <property type="entry name" value="Peptidase_C26"/>
    <property type="match status" value="1"/>
</dbReference>
<dbReference type="PANTHER" id="PTHR43235:SF1">
    <property type="entry name" value="GLUTAMINE AMIDOTRANSFERASE PB2B2.05-RELATED"/>
    <property type="match status" value="1"/>
</dbReference>
<dbReference type="AlphaFoldDB" id="A0A1C4TXD8"/>
<gene>
    <name evidence="2" type="ORF">GA0070564_10133</name>
</gene>
<dbReference type="PANTHER" id="PTHR43235">
    <property type="entry name" value="GLUTAMINE AMIDOTRANSFERASE PB2B2.05-RELATED"/>
    <property type="match status" value="1"/>
</dbReference>
<dbReference type="InterPro" id="IPR044668">
    <property type="entry name" value="PuuD-like"/>
</dbReference>
<dbReference type="PROSITE" id="PS51273">
    <property type="entry name" value="GATASE_TYPE_1"/>
    <property type="match status" value="1"/>
</dbReference>
<dbReference type="GO" id="GO:0033969">
    <property type="term" value="F:gamma-glutamyl-gamma-aminobutyrate hydrolase activity"/>
    <property type="evidence" value="ECO:0007669"/>
    <property type="project" value="TreeGrafter"/>
</dbReference>
<dbReference type="GO" id="GO:0006598">
    <property type="term" value="P:polyamine catabolic process"/>
    <property type="evidence" value="ECO:0007669"/>
    <property type="project" value="TreeGrafter"/>
</dbReference>
<proteinExistence type="predicted"/>
<organism evidence="2 3">
    <name type="scientific">Micromonospora mirobrigensis</name>
    <dbReference type="NCBI Taxonomy" id="262898"/>
    <lineage>
        <taxon>Bacteria</taxon>
        <taxon>Bacillati</taxon>
        <taxon>Actinomycetota</taxon>
        <taxon>Actinomycetes</taxon>
        <taxon>Micromonosporales</taxon>
        <taxon>Micromonosporaceae</taxon>
        <taxon>Micromonospora</taxon>
    </lineage>
</organism>
<name>A0A1C4TXD8_9ACTN</name>
<dbReference type="GO" id="GO:0016740">
    <property type="term" value="F:transferase activity"/>
    <property type="evidence" value="ECO:0007669"/>
    <property type="project" value="UniProtKB-KW"/>
</dbReference>
<dbReference type="STRING" id="262898.GA0070564_10133"/>
<reference evidence="3" key="1">
    <citation type="submission" date="2016-06" db="EMBL/GenBank/DDBJ databases">
        <authorList>
            <person name="Varghese N."/>
            <person name="Submissions Spin"/>
        </authorList>
    </citation>
    <scope>NUCLEOTIDE SEQUENCE [LARGE SCALE GENOMIC DNA]</scope>
    <source>
        <strain evidence="3">DSM 44830</strain>
    </source>
</reference>
<protein>
    <submittedName>
        <fullName evidence="2">Putative glutamine amidotransferase</fullName>
    </submittedName>
</protein>
<accession>A0A1C4TXD8</accession>
<keyword evidence="3" id="KW-1185">Reference proteome</keyword>
<dbReference type="Proteomes" id="UP000199504">
    <property type="component" value="Unassembled WGS sequence"/>
</dbReference>
<evidence type="ECO:0000313" key="2">
    <source>
        <dbReference type="EMBL" id="SCE64101.1"/>
    </source>
</evidence>
<dbReference type="SUPFAM" id="SSF52317">
    <property type="entry name" value="Class I glutamine amidotransferase-like"/>
    <property type="match status" value="1"/>
</dbReference>
<evidence type="ECO:0000256" key="1">
    <source>
        <dbReference type="SAM" id="MobiDB-lite"/>
    </source>
</evidence>
<dbReference type="GO" id="GO:0005829">
    <property type="term" value="C:cytosol"/>
    <property type="evidence" value="ECO:0007669"/>
    <property type="project" value="TreeGrafter"/>
</dbReference>
<dbReference type="InterPro" id="IPR029062">
    <property type="entry name" value="Class_I_gatase-like"/>
</dbReference>
<evidence type="ECO:0000313" key="3">
    <source>
        <dbReference type="Proteomes" id="UP000199504"/>
    </source>
</evidence>
<sequence>MTRPVIGITAYVEPAGWAVWRDVPAVLVPQAYARAVTVAGGRAVVLPPDDRDGDVVGLLDGLLVAGGPDVDPGRYGQPPDPRTESRPDRDAGELTLLTAALAADLPVLGVCRGMQLLAVAAGGALHQHLPDVVGHDRHRPAPGRYGSHRVRFAPGSLAAAVMGDVDRVNSYHHQAVADPGRLAVTGWAEDGVIEAVEDPGRRFVLGVQWHPENEPDPRPVTALVRAARPAGAGPTCPNVLGAAGDADVRHR</sequence>
<dbReference type="EMBL" id="FMCX01000001">
    <property type="protein sequence ID" value="SCE64101.1"/>
    <property type="molecule type" value="Genomic_DNA"/>
</dbReference>
<dbReference type="CDD" id="cd01745">
    <property type="entry name" value="GATase1_2"/>
    <property type="match status" value="1"/>
</dbReference>
<feature type="region of interest" description="Disordered" evidence="1">
    <location>
        <begin position="67"/>
        <end position="89"/>
    </location>
</feature>
<dbReference type="Gene3D" id="3.40.50.880">
    <property type="match status" value="1"/>
</dbReference>